<keyword evidence="4" id="KW-1185">Reference proteome</keyword>
<evidence type="ECO:0000313" key="5">
    <source>
        <dbReference type="WBParaSite" id="OFLC_0001223601-mRNA-1"/>
    </source>
</evidence>
<proteinExistence type="predicted"/>
<reference evidence="3 4" key="2">
    <citation type="submission" date="2018-11" db="EMBL/GenBank/DDBJ databases">
        <authorList>
            <consortium name="Pathogen Informatics"/>
        </authorList>
    </citation>
    <scope>NUCLEOTIDE SEQUENCE [LARGE SCALE GENOMIC DNA]</scope>
</reference>
<feature type="transmembrane region" description="Helical" evidence="2">
    <location>
        <begin position="54"/>
        <end position="75"/>
    </location>
</feature>
<dbReference type="EMBL" id="UZAJ01018744">
    <property type="protein sequence ID" value="VDO83071.1"/>
    <property type="molecule type" value="Genomic_DNA"/>
</dbReference>
<sequence>MSIFSTTTTTTSANNGTNNMDDKAATSTIQFLTFPFRRRRKHYTINPPDDTYHVVYLGNVLTILAKGMYLLAFSFQSNTFFSSKSPFIMLIF</sequence>
<accession>A0A183HXM3</accession>
<gene>
    <name evidence="3" type="ORF">OFLC_LOCUS12236</name>
</gene>
<organism evidence="5">
    <name type="scientific">Onchocerca flexuosa</name>
    <dbReference type="NCBI Taxonomy" id="387005"/>
    <lineage>
        <taxon>Eukaryota</taxon>
        <taxon>Metazoa</taxon>
        <taxon>Ecdysozoa</taxon>
        <taxon>Nematoda</taxon>
        <taxon>Chromadorea</taxon>
        <taxon>Rhabditida</taxon>
        <taxon>Spirurina</taxon>
        <taxon>Spiruromorpha</taxon>
        <taxon>Filarioidea</taxon>
        <taxon>Onchocercidae</taxon>
        <taxon>Onchocerca</taxon>
    </lineage>
</organism>
<evidence type="ECO:0000256" key="2">
    <source>
        <dbReference type="SAM" id="Phobius"/>
    </source>
</evidence>
<protein>
    <submittedName>
        <fullName evidence="5">Transmembrane protein</fullName>
    </submittedName>
</protein>
<keyword evidence="2" id="KW-0812">Transmembrane</keyword>
<name>A0A183HXM3_9BILA</name>
<feature type="compositionally biased region" description="Low complexity" evidence="1">
    <location>
        <begin position="1"/>
        <end position="19"/>
    </location>
</feature>
<dbReference type="WBParaSite" id="OFLC_0001223601-mRNA-1">
    <property type="protein sequence ID" value="OFLC_0001223601-mRNA-1"/>
    <property type="gene ID" value="OFLC_0001223601"/>
</dbReference>
<evidence type="ECO:0000256" key="1">
    <source>
        <dbReference type="SAM" id="MobiDB-lite"/>
    </source>
</evidence>
<keyword evidence="2" id="KW-1133">Transmembrane helix</keyword>
<feature type="region of interest" description="Disordered" evidence="1">
    <location>
        <begin position="1"/>
        <end position="21"/>
    </location>
</feature>
<dbReference type="AlphaFoldDB" id="A0A183HXM3"/>
<evidence type="ECO:0000313" key="3">
    <source>
        <dbReference type="EMBL" id="VDO83071.1"/>
    </source>
</evidence>
<dbReference type="Proteomes" id="UP000267606">
    <property type="component" value="Unassembled WGS sequence"/>
</dbReference>
<keyword evidence="2" id="KW-0472">Membrane</keyword>
<evidence type="ECO:0000313" key="4">
    <source>
        <dbReference type="Proteomes" id="UP000267606"/>
    </source>
</evidence>
<reference evidence="5" key="1">
    <citation type="submission" date="2016-06" db="UniProtKB">
        <authorList>
            <consortium name="WormBaseParasite"/>
        </authorList>
    </citation>
    <scope>IDENTIFICATION</scope>
</reference>